<dbReference type="SUPFAM" id="SSF118116">
    <property type="entry name" value="DNA mismatch repair protein MutL"/>
    <property type="match status" value="1"/>
</dbReference>
<sequence>MEEKVLRLDEHSVSLLRSGVYLFSFTHALKSLLEVAISSNATIISCSIDSATSTLRVDDDGVGMDTALVNLFGRFDSNALVSTSSTNRSSPGKGISSYLSLSQHRVMDSLAHLSLLDICTRQEGASHTHQTLFRDGQVIFSAPARTSRRHSRGTTTTVRDLFHNLPVRQIRESDPTRHQQRLKRQWEEARLAIQSLAIVYPHITFVLRDSSHPSLAAPNSSDSFYRISKVHWAIFKYFRQDIWSAACPTSLPSEQDSIPLDVSIDGFQVTGLFSKKRHTSRAIQLIYLDRVLLASNILVHKILARLFAGPLSPDVGWPFNWASASPHSSQSAKVQPATRNGASSLDLHPVYLLLYTSLSNPSASTHEPDVKFLDEKEQYLTPQIEEQMSKIASRIFNQVFPPLKDAPSSSSGETILRQCSLVKRTLQSHWPVTKRPHLCNPSAPASSNARPPISLTDRFPAPRKNHFDRSVVRSVEGKPSASQFNPRTEAHQIKRGKLTDRLAHAPTKPSPTITIPAQAPSLDSMILDLRSRFEYKTPKSSNSSQKADRKVDSDQSHAAVSFQLQGGKKHKLDGVVTTNSEDNTFRIDLAQLANPSNFAVVGQLDMKFLIVLMSDQSRANPDLIVAFDQHAVHERIRIERFLQEMCSGNANVQELKLRADHQEERAHTQRGHHHDEEKYVPILVNRIEFDGLSKFKKVFTRWGFIYELTLKKGSKPVDQSPEDENEDSGEDEFQQIFMRAVPELIWQRVRCNDGQYDMLKEVLRGCLGFFEDRFRDQNLALLHHQSFSADPQRDWFASVKDCPSVLIHLLNSKACRGSIMFGDKLSNKESQKLLSELGRTKLPFSCAHGRPTCHPLFRFAASEHPPATESSLAPDLPLPPSRDSYSSLISPPPEEPVASHPDLIQPHSSLKPPSRFLHQRKIHWESLFSH</sequence>
<feature type="domain" description="MutL C-terminal dimerisation" evidence="3">
    <location>
        <begin position="600"/>
        <end position="825"/>
    </location>
</feature>
<feature type="region of interest" description="Disordered" evidence="2">
    <location>
        <begin position="866"/>
        <end position="913"/>
    </location>
</feature>
<organism evidence="4 5">
    <name type="scientific">Puccinia sorghi</name>
    <dbReference type="NCBI Taxonomy" id="27349"/>
    <lineage>
        <taxon>Eukaryota</taxon>
        <taxon>Fungi</taxon>
        <taxon>Dikarya</taxon>
        <taxon>Basidiomycota</taxon>
        <taxon>Pucciniomycotina</taxon>
        <taxon>Pucciniomycetes</taxon>
        <taxon>Pucciniales</taxon>
        <taxon>Pucciniaceae</taxon>
        <taxon>Puccinia</taxon>
    </lineage>
</organism>
<feature type="compositionally biased region" description="Low complexity" evidence="2">
    <location>
        <begin position="441"/>
        <end position="454"/>
    </location>
</feature>
<dbReference type="SMART" id="SM00853">
    <property type="entry name" value="MutL_C"/>
    <property type="match status" value="1"/>
</dbReference>
<feature type="compositionally biased region" description="Basic and acidic residues" evidence="2">
    <location>
        <begin position="488"/>
        <end position="503"/>
    </location>
</feature>
<dbReference type="EMBL" id="LAVV01002577">
    <property type="protein sequence ID" value="KNZ62713.1"/>
    <property type="molecule type" value="Genomic_DNA"/>
</dbReference>
<dbReference type="AlphaFoldDB" id="A0A0L6VPR6"/>
<dbReference type="SUPFAM" id="SSF55874">
    <property type="entry name" value="ATPase domain of HSP90 chaperone/DNA topoisomerase II/histidine kinase"/>
    <property type="match status" value="1"/>
</dbReference>
<dbReference type="GO" id="GO:0005524">
    <property type="term" value="F:ATP binding"/>
    <property type="evidence" value="ECO:0007669"/>
    <property type="project" value="InterPro"/>
</dbReference>
<dbReference type="Proteomes" id="UP000037035">
    <property type="component" value="Unassembled WGS sequence"/>
</dbReference>
<gene>
    <name evidence="4" type="ORF">VP01_1231g5</name>
</gene>
<accession>A0A0L6VPR6</accession>
<dbReference type="GO" id="GO:0140664">
    <property type="term" value="F:ATP-dependent DNA damage sensor activity"/>
    <property type="evidence" value="ECO:0007669"/>
    <property type="project" value="InterPro"/>
</dbReference>
<dbReference type="InterPro" id="IPR038973">
    <property type="entry name" value="MutL/Mlh/Pms-like"/>
</dbReference>
<dbReference type="GO" id="GO:0032300">
    <property type="term" value="C:mismatch repair complex"/>
    <property type="evidence" value="ECO:0007669"/>
    <property type="project" value="InterPro"/>
</dbReference>
<feature type="compositionally biased region" description="Basic and acidic residues" evidence="2">
    <location>
        <begin position="546"/>
        <end position="555"/>
    </location>
</feature>
<dbReference type="InterPro" id="IPR042120">
    <property type="entry name" value="MutL_C_dimsub"/>
</dbReference>
<dbReference type="VEuPathDB" id="FungiDB:VP01_1231g5"/>
<dbReference type="STRING" id="27349.A0A0L6VPR6"/>
<dbReference type="Gene3D" id="3.30.1540.20">
    <property type="entry name" value="MutL, C-terminal domain, dimerisation subdomain"/>
    <property type="match status" value="2"/>
</dbReference>
<feature type="compositionally biased region" description="Low complexity" evidence="2">
    <location>
        <begin position="870"/>
        <end position="888"/>
    </location>
</feature>
<dbReference type="GO" id="GO:0006298">
    <property type="term" value="P:mismatch repair"/>
    <property type="evidence" value="ECO:0007669"/>
    <property type="project" value="InterPro"/>
</dbReference>
<name>A0A0L6VPR6_9BASI</name>
<dbReference type="InterPro" id="IPR014790">
    <property type="entry name" value="MutL_C"/>
</dbReference>
<dbReference type="PANTHER" id="PTHR10073:SF47">
    <property type="entry name" value="DNA MISMATCH REPAIR PROTEIN MLH3"/>
    <property type="match status" value="1"/>
</dbReference>
<evidence type="ECO:0000256" key="2">
    <source>
        <dbReference type="SAM" id="MobiDB-lite"/>
    </source>
</evidence>
<proteinExistence type="inferred from homology"/>
<dbReference type="GO" id="GO:0016887">
    <property type="term" value="F:ATP hydrolysis activity"/>
    <property type="evidence" value="ECO:0007669"/>
    <property type="project" value="InterPro"/>
</dbReference>
<evidence type="ECO:0000259" key="3">
    <source>
        <dbReference type="SMART" id="SM00853"/>
    </source>
</evidence>
<evidence type="ECO:0000313" key="5">
    <source>
        <dbReference type="Proteomes" id="UP000037035"/>
    </source>
</evidence>
<evidence type="ECO:0000313" key="4">
    <source>
        <dbReference type="EMBL" id="KNZ62713.1"/>
    </source>
</evidence>
<feature type="region of interest" description="Disordered" evidence="2">
    <location>
        <begin position="437"/>
        <end position="516"/>
    </location>
</feature>
<evidence type="ECO:0000256" key="1">
    <source>
        <dbReference type="ARBA" id="ARBA00006082"/>
    </source>
</evidence>
<dbReference type="OrthoDB" id="429932at2759"/>
<dbReference type="InterPro" id="IPR036890">
    <property type="entry name" value="HATPase_C_sf"/>
</dbReference>
<protein>
    <recommendedName>
        <fullName evidence="3">MutL C-terminal dimerisation domain-containing protein</fullName>
    </recommendedName>
</protein>
<dbReference type="InterPro" id="IPR037198">
    <property type="entry name" value="MutL_C_sf"/>
</dbReference>
<dbReference type="Gene3D" id="3.30.565.10">
    <property type="entry name" value="Histidine kinase-like ATPase, C-terminal domain"/>
    <property type="match status" value="1"/>
</dbReference>
<comment type="similarity">
    <text evidence="1">Belongs to the DNA mismatch repair MutL/HexB family.</text>
</comment>
<dbReference type="PANTHER" id="PTHR10073">
    <property type="entry name" value="DNA MISMATCH REPAIR PROTEIN MLH, PMS, MUTL"/>
    <property type="match status" value="1"/>
</dbReference>
<feature type="region of interest" description="Disordered" evidence="2">
    <location>
        <begin position="536"/>
        <end position="558"/>
    </location>
</feature>
<keyword evidence="5" id="KW-1185">Reference proteome</keyword>
<comment type="caution">
    <text evidence="4">The sequence shown here is derived from an EMBL/GenBank/DDBJ whole genome shotgun (WGS) entry which is preliminary data.</text>
</comment>
<reference evidence="4 5" key="1">
    <citation type="submission" date="2015-08" db="EMBL/GenBank/DDBJ databases">
        <title>Next Generation Sequencing and Analysis of the Genome of Puccinia sorghi L Schw, the Causal Agent of Maize Common Rust.</title>
        <authorList>
            <person name="Rochi L."/>
            <person name="Burguener G."/>
            <person name="Darino M."/>
            <person name="Turjanski A."/>
            <person name="Kreff E."/>
            <person name="Dieguez M.J."/>
            <person name="Sacco F."/>
        </authorList>
    </citation>
    <scope>NUCLEOTIDE SEQUENCE [LARGE SCALE GENOMIC DNA]</scope>
    <source>
        <strain evidence="4 5">RO10H11247</strain>
    </source>
</reference>